<dbReference type="PROSITE" id="PS51257">
    <property type="entry name" value="PROKAR_LIPOPROTEIN"/>
    <property type="match status" value="1"/>
</dbReference>
<reference evidence="3" key="1">
    <citation type="submission" date="2022-06" db="EMBL/GenBank/DDBJ databases">
        <title>Complete genome sequence of Streptomyces nigrescens HEK616.</title>
        <authorList>
            <person name="Asamizu S."/>
            <person name="Onaka H."/>
        </authorList>
    </citation>
    <scope>NUCLEOTIDE SEQUENCE</scope>
    <source>
        <strain evidence="3">HEK616</strain>
    </source>
</reference>
<feature type="chain" id="PRO_5045627899" description="Lipoprotein" evidence="2">
    <location>
        <begin position="21"/>
        <end position="360"/>
    </location>
</feature>
<sequence>MRKPIRIAGAAGLSALMLLAVGCGGPRNGKAAPGPSEAVTPAKPLPMKATPRQATWTDSDDKAHPLRITPTRLARGSDSDLSHIRLDDDLKGKVPYYLTFSYTNTGKKTVKNLSPERNFSVTGADGQPAQPVSLFQSNPLATSSGLPPECREGGASQLAAGATAALCQIYMLPKGQPPATVSYKDDGGDTLIWKVGEGGAEGGASDGILPAGKPADGVTEDTDKRPVSLRITPKSVRAGSIADLGRFDLNADQKKMVPYYVTMQYRNSGKYDLLPSMSDGVTLQTAAGQTVQKMVLIDIGGPGVSQCPEAVPDKMVKPNGVVTECSIHLLPKGDAPTAVIFNGEGEGSHQVTWRASVAGK</sequence>
<keyword evidence="2" id="KW-0732">Signal</keyword>
<evidence type="ECO:0000256" key="2">
    <source>
        <dbReference type="SAM" id="SignalP"/>
    </source>
</evidence>
<evidence type="ECO:0008006" key="5">
    <source>
        <dbReference type="Google" id="ProtNLM"/>
    </source>
</evidence>
<protein>
    <recommendedName>
        <fullName evidence="5">Lipoprotein</fullName>
    </recommendedName>
</protein>
<accession>A0ABM8A3Z9</accession>
<gene>
    <name evidence="3" type="ORF">HEK616_67260</name>
</gene>
<dbReference type="EMBL" id="AP026073">
    <property type="protein sequence ID" value="BDM73239.1"/>
    <property type="molecule type" value="Genomic_DNA"/>
</dbReference>
<dbReference type="Proteomes" id="UP001059597">
    <property type="component" value="Chromosome"/>
</dbReference>
<evidence type="ECO:0000313" key="4">
    <source>
        <dbReference type="Proteomes" id="UP001059597"/>
    </source>
</evidence>
<feature type="region of interest" description="Disordered" evidence="1">
    <location>
        <begin position="203"/>
        <end position="223"/>
    </location>
</feature>
<keyword evidence="4" id="KW-1185">Reference proteome</keyword>
<evidence type="ECO:0000313" key="3">
    <source>
        <dbReference type="EMBL" id="BDM73239.1"/>
    </source>
</evidence>
<feature type="signal peptide" evidence="2">
    <location>
        <begin position="1"/>
        <end position="20"/>
    </location>
</feature>
<organism evidence="3 4">
    <name type="scientific">Streptomyces nigrescens</name>
    <dbReference type="NCBI Taxonomy" id="1920"/>
    <lineage>
        <taxon>Bacteria</taxon>
        <taxon>Bacillati</taxon>
        <taxon>Actinomycetota</taxon>
        <taxon>Actinomycetes</taxon>
        <taxon>Kitasatosporales</taxon>
        <taxon>Streptomycetaceae</taxon>
        <taxon>Streptomyces</taxon>
    </lineage>
</organism>
<evidence type="ECO:0000256" key="1">
    <source>
        <dbReference type="SAM" id="MobiDB-lite"/>
    </source>
</evidence>
<dbReference type="RefSeq" id="WP_261956514.1">
    <property type="nucleotide sequence ID" value="NZ_AP026073.1"/>
</dbReference>
<feature type="region of interest" description="Disordered" evidence="1">
    <location>
        <begin position="28"/>
        <end position="64"/>
    </location>
</feature>
<feature type="region of interest" description="Disordered" evidence="1">
    <location>
        <begin position="118"/>
        <end position="138"/>
    </location>
</feature>
<name>A0ABM8A3Z9_STRNI</name>
<proteinExistence type="predicted"/>